<evidence type="ECO:0000313" key="12">
    <source>
        <dbReference type="EMBL" id="KKQ35588.1"/>
    </source>
</evidence>
<dbReference type="GO" id="GO:0005737">
    <property type="term" value="C:cytoplasm"/>
    <property type="evidence" value="ECO:0007669"/>
    <property type="project" value="UniProtKB-SubCell"/>
</dbReference>
<dbReference type="NCBIfam" id="TIGR00594">
    <property type="entry name" value="polc"/>
    <property type="match status" value="1"/>
</dbReference>
<dbReference type="PANTHER" id="PTHR32294:SF0">
    <property type="entry name" value="DNA POLYMERASE III SUBUNIT ALPHA"/>
    <property type="match status" value="1"/>
</dbReference>
<dbReference type="InterPro" id="IPR011708">
    <property type="entry name" value="DNA_pol3_alpha_NTPase_dom"/>
</dbReference>
<dbReference type="InterPro" id="IPR004805">
    <property type="entry name" value="DnaE2/DnaE/PolC"/>
</dbReference>
<dbReference type="InterPro" id="IPR041931">
    <property type="entry name" value="DNA_pol3_alpha_thumb_dom"/>
</dbReference>
<dbReference type="Gene3D" id="3.10.28.10">
    <property type="entry name" value="Homing endonucleases"/>
    <property type="match status" value="1"/>
</dbReference>
<dbReference type="PROSITE" id="PS50818">
    <property type="entry name" value="INTEIN_C_TER"/>
    <property type="match status" value="1"/>
</dbReference>
<evidence type="ECO:0000256" key="5">
    <source>
        <dbReference type="ARBA" id="ARBA00022695"/>
    </source>
</evidence>
<evidence type="ECO:0000259" key="11">
    <source>
        <dbReference type="PROSITE" id="PS50819"/>
    </source>
</evidence>
<dbReference type="Gene3D" id="1.10.150.870">
    <property type="match status" value="1"/>
</dbReference>
<dbReference type="PRINTS" id="PR00379">
    <property type="entry name" value="INTEIN"/>
</dbReference>
<dbReference type="PANTHER" id="PTHR32294">
    <property type="entry name" value="DNA POLYMERASE III SUBUNIT ALPHA"/>
    <property type="match status" value="1"/>
</dbReference>
<evidence type="ECO:0000256" key="7">
    <source>
        <dbReference type="ARBA" id="ARBA00022813"/>
    </source>
</evidence>
<dbReference type="PROSITE" id="PS50817">
    <property type="entry name" value="INTEIN_N_TER"/>
    <property type="match status" value="1"/>
</dbReference>
<dbReference type="CDD" id="cd00081">
    <property type="entry name" value="Hint"/>
    <property type="match status" value="2"/>
</dbReference>
<dbReference type="PATRIC" id="fig|1618742.3.peg.258"/>
<evidence type="ECO:0000256" key="9">
    <source>
        <dbReference type="ARBA" id="ARBA00023000"/>
    </source>
</evidence>
<dbReference type="Gene3D" id="2.170.16.10">
    <property type="entry name" value="Hedgehog/Intein (Hint) domain"/>
    <property type="match status" value="1"/>
</dbReference>
<keyword evidence="6" id="KW-0235">DNA replication</keyword>
<evidence type="ECO:0000256" key="4">
    <source>
        <dbReference type="ARBA" id="ARBA00022679"/>
    </source>
</evidence>
<dbReference type="InterPro" id="IPR004042">
    <property type="entry name" value="Intein_endonuc_central"/>
</dbReference>
<dbReference type="GO" id="GO:0006260">
    <property type="term" value="P:DNA replication"/>
    <property type="evidence" value="ECO:0007669"/>
    <property type="project" value="UniProtKB-KW"/>
</dbReference>
<dbReference type="Pfam" id="PF07733">
    <property type="entry name" value="DNA_pol3_alpha"/>
    <property type="match status" value="1"/>
</dbReference>
<reference evidence="12 13" key="1">
    <citation type="journal article" date="2015" name="Nature">
        <title>rRNA introns, odd ribosomes, and small enigmatic genomes across a large radiation of phyla.</title>
        <authorList>
            <person name="Brown C.T."/>
            <person name="Hug L.A."/>
            <person name="Thomas B.C."/>
            <person name="Sharon I."/>
            <person name="Castelle C.J."/>
            <person name="Singh A."/>
            <person name="Wilkins M.J."/>
            <person name="Williams K.H."/>
            <person name="Banfield J.F."/>
        </authorList>
    </citation>
    <scope>NUCLEOTIDE SEQUENCE [LARGE SCALE GENOMIC DNA]</scope>
</reference>
<keyword evidence="7" id="KW-0068">Autocatalytic cleavage</keyword>
<organism evidence="12 13">
    <name type="scientific">Candidatus Nomurabacteria bacterium GW2011_GWB1_37_5</name>
    <dbReference type="NCBI Taxonomy" id="1618742"/>
    <lineage>
        <taxon>Bacteria</taxon>
        <taxon>Candidatus Nomuraibacteriota</taxon>
    </lineage>
</organism>
<dbReference type="SMART" id="SM00305">
    <property type="entry name" value="HintC"/>
    <property type="match status" value="1"/>
</dbReference>
<dbReference type="NCBIfam" id="TIGR01443">
    <property type="entry name" value="intein_Cterm"/>
    <property type="match status" value="1"/>
</dbReference>
<dbReference type="GO" id="GO:0016539">
    <property type="term" value="P:intein-mediated protein splicing"/>
    <property type="evidence" value="ECO:0007669"/>
    <property type="project" value="InterPro"/>
</dbReference>
<dbReference type="Pfam" id="PF01336">
    <property type="entry name" value="tRNA_anti-codon"/>
    <property type="match status" value="1"/>
</dbReference>
<feature type="domain" description="DOD-type homing endonuclease" evidence="11">
    <location>
        <begin position="862"/>
        <end position="1001"/>
    </location>
</feature>
<dbReference type="Pfam" id="PF14890">
    <property type="entry name" value="Intein_splicing"/>
    <property type="match status" value="1"/>
</dbReference>
<evidence type="ECO:0000256" key="2">
    <source>
        <dbReference type="ARBA" id="ARBA00012417"/>
    </source>
</evidence>
<dbReference type="GO" id="GO:0003676">
    <property type="term" value="F:nucleic acid binding"/>
    <property type="evidence" value="ECO:0007669"/>
    <property type="project" value="InterPro"/>
</dbReference>
<dbReference type="EMBL" id="LBTF01000011">
    <property type="protein sequence ID" value="KKQ35588.1"/>
    <property type="molecule type" value="Genomic_DNA"/>
</dbReference>
<dbReference type="CDD" id="cd12113">
    <property type="entry name" value="PHP_PolIIIA_DnaE3"/>
    <property type="match status" value="1"/>
</dbReference>
<dbReference type="InterPro" id="IPR003586">
    <property type="entry name" value="Hint_dom_C"/>
</dbReference>
<name>A0A0G0GX93_9BACT</name>
<comment type="subcellular location">
    <subcellularLocation>
        <location evidence="1">Cytoplasm</location>
    </subcellularLocation>
</comment>
<dbReference type="SUPFAM" id="SSF51294">
    <property type="entry name" value="Hedgehog/intein (Hint) domain"/>
    <property type="match status" value="1"/>
</dbReference>
<dbReference type="Proteomes" id="UP000033876">
    <property type="component" value="Unassembled WGS sequence"/>
</dbReference>
<comment type="caution">
    <text evidence="12">The sequence shown here is derived from an EMBL/GenBank/DDBJ whole genome shotgun (WGS) entry which is preliminary data.</text>
</comment>
<dbReference type="Gene3D" id="1.10.10.1600">
    <property type="entry name" value="Bacterial DNA polymerase III alpha subunit, thumb domain"/>
    <property type="match status" value="1"/>
</dbReference>
<dbReference type="GO" id="GO:0008408">
    <property type="term" value="F:3'-5' exonuclease activity"/>
    <property type="evidence" value="ECO:0007669"/>
    <property type="project" value="InterPro"/>
</dbReference>
<dbReference type="InterPro" id="IPR036844">
    <property type="entry name" value="Hint_dom_sf"/>
</dbReference>
<dbReference type="Pfam" id="PF02811">
    <property type="entry name" value="PHP"/>
    <property type="match status" value="1"/>
</dbReference>
<dbReference type="SMART" id="SM00481">
    <property type="entry name" value="POLIIIAc"/>
    <property type="match status" value="1"/>
</dbReference>
<dbReference type="InterPro" id="IPR003587">
    <property type="entry name" value="Hint_dom_N"/>
</dbReference>
<dbReference type="InterPro" id="IPR006142">
    <property type="entry name" value="INTEIN"/>
</dbReference>
<dbReference type="InterPro" id="IPR040982">
    <property type="entry name" value="DNA_pol3_finger"/>
</dbReference>
<evidence type="ECO:0000256" key="6">
    <source>
        <dbReference type="ARBA" id="ARBA00022705"/>
    </source>
</evidence>
<keyword evidence="9" id="KW-0651">Protein splicing</keyword>
<dbReference type="InterPro" id="IPR006141">
    <property type="entry name" value="Intein_N"/>
</dbReference>
<dbReference type="SUPFAM" id="SSF89550">
    <property type="entry name" value="PHP domain-like"/>
    <property type="match status" value="1"/>
</dbReference>
<dbReference type="Gene3D" id="3.20.20.140">
    <property type="entry name" value="Metal-dependent hydrolases"/>
    <property type="match status" value="1"/>
</dbReference>
<dbReference type="InterPro" id="IPR016195">
    <property type="entry name" value="Pol/histidinol_Pase-like"/>
</dbReference>
<dbReference type="InterPro" id="IPR003141">
    <property type="entry name" value="Pol/His_phosphatase_N"/>
</dbReference>
<proteinExistence type="predicted"/>
<keyword evidence="5" id="KW-0548">Nucleotidyltransferase</keyword>
<dbReference type="PROSITE" id="PS50819">
    <property type="entry name" value="INTEIN_ENDONUCLEASE"/>
    <property type="match status" value="1"/>
</dbReference>
<keyword evidence="4" id="KW-0808">Transferase</keyword>
<gene>
    <name evidence="12" type="ORF">US50_C0011G0001</name>
</gene>
<dbReference type="InterPro" id="IPR004013">
    <property type="entry name" value="PHP_dom"/>
</dbReference>
<dbReference type="CDD" id="cd04485">
    <property type="entry name" value="DnaE_OBF"/>
    <property type="match status" value="1"/>
</dbReference>
<dbReference type="Pfam" id="PF17657">
    <property type="entry name" value="DNA_pol3_finger"/>
    <property type="match status" value="1"/>
</dbReference>
<dbReference type="InterPro" id="IPR030934">
    <property type="entry name" value="Intein_C"/>
</dbReference>
<dbReference type="NCBIfam" id="TIGR01445">
    <property type="entry name" value="intein_Nterm"/>
    <property type="match status" value="1"/>
</dbReference>
<dbReference type="Pfam" id="PF14528">
    <property type="entry name" value="LAGLIDADG_3"/>
    <property type="match status" value="1"/>
</dbReference>
<evidence type="ECO:0000256" key="1">
    <source>
        <dbReference type="ARBA" id="ARBA00004496"/>
    </source>
</evidence>
<dbReference type="SMART" id="SM00306">
    <property type="entry name" value="HintN"/>
    <property type="match status" value="1"/>
</dbReference>
<evidence type="ECO:0000256" key="8">
    <source>
        <dbReference type="ARBA" id="ARBA00022932"/>
    </source>
</evidence>
<protein>
    <recommendedName>
        <fullName evidence="3">DNA polymerase III subunit alpha</fullName>
        <ecNumber evidence="2">2.7.7.7</ecNumber>
    </recommendedName>
</protein>
<dbReference type="SUPFAM" id="SSF55608">
    <property type="entry name" value="Homing endonucleases"/>
    <property type="match status" value="1"/>
</dbReference>
<dbReference type="InterPro" id="IPR004860">
    <property type="entry name" value="LAGLIDADG_dom"/>
</dbReference>
<comment type="catalytic activity">
    <reaction evidence="10">
        <text>DNA(n) + a 2'-deoxyribonucleoside 5'-triphosphate = DNA(n+1) + diphosphate</text>
        <dbReference type="Rhea" id="RHEA:22508"/>
        <dbReference type="Rhea" id="RHEA-COMP:17339"/>
        <dbReference type="Rhea" id="RHEA-COMP:17340"/>
        <dbReference type="ChEBI" id="CHEBI:33019"/>
        <dbReference type="ChEBI" id="CHEBI:61560"/>
        <dbReference type="ChEBI" id="CHEBI:173112"/>
        <dbReference type="EC" id="2.7.7.7"/>
    </reaction>
</comment>
<dbReference type="GO" id="GO:0004519">
    <property type="term" value="F:endonuclease activity"/>
    <property type="evidence" value="ECO:0007669"/>
    <property type="project" value="InterPro"/>
</dbReference>
<evidence type="ECO:0000256" key="3">
    <source>
        <dbReference type="ARBA" id="ARBA00019114"/>
    </source>
</evidence>
<dbReference type="InterPro" id="IPR029460">
    <property type="entry name" value="DNAPol_HHH"/>
</dbReference>
<dbReference type="InterPro" id="IPR027434">
    <property type="entry name" value="Homing_endonucl"/>
</dbReference>
<dbReference type="EC" id="2.7.7.7" evidence="2"/>
<accession>A0A0G0GX93</accession>
<dbReference type="Pfam" id="PF14579">
    <property type="entry name" value="HHH_6"/>
    <property type="match status" value="1"/>
</dbReference>
<evidence type="ECO:0000313" key="13">
    <source>
        <dbReference type="Proteomes" id="UP000033876"/>
    </source>
</evidence>
<sequence>MSNFIHLHTHSHYSLLDGLSRIEDLVEKAKEFGMPAIALTDHGNMYGAIDFYKACKGAGIKPIIGVEAYMATRTRHDKEPNIDNKRYHLTLLAKNYIGYKNLMRLVTLSHLEGFYYKPRMDKEILREHHEGIICLSGCSGSELSKSLINKNLDQAREIVKEYQEIFGAENYFLELMHKPSIDGYENLKKGIISLSKEFNIPIVATHDSHYLHEDDKEAQETLLLINTGGVEENEKKFSLGVEDYSFIDPKKANEFFKDIPEALDNTLKVADLVDINIPLGEWVFPKFEIPAGTTYDSELKRIVYEGLEERALPKSNDIIDRIEYELKVIKDKGYSPYFLVVADLLRFCRENNIFSTTRGSAAGSMVSYLTYITTVNPIEYGLPFERFLNPDRPSAPDIDMDIADNRRDEVIEYAKKKYGRDHVAQIGTFGTMMARAAVRDVARALSYPYSVGDRISKLIPLGSQGFPMTIDHAMEIVPELKEAYEKEADTKKIINLAKKVEGGARHISVHAAGVVISPTELWNFVPLQLDPKGGGHIITQYDMYAVEDAGLLKFDFLGIRNLAILEDAIDRIKKIRGIEIDIHNIPLDDKKTFELLSRGEGTAVFQLGSSGIQRYLKELKPTSIHDINAMVALYRPGPMANIDEYIARKHGKKPVIYYHPKMSTYLDKSYGLLVYQDDLLFTAMAVAGYTWATVDKFRKAIGKKIPEEMAKQHKIFVEGCQKSSSMTEKQAEQIWNLFEPFQGYGFNKCITGDTKITDVKTGEIMTVMEAYKKNFSPTILSMNKDMRLESKKIKRIMKNGTKEIFEIITRTGKKIRATSNHPLYTISGWKNISELNKGTRIATARTLEKENGKISAVQKAKVLGYLLSEGNLCHPHGIYFYSTQKNEISDFIKYAKFFNNIKFTIDKSKAATSVYCGVKKQGNINEINLWISDLGLRGKKATEKFIPAQIFKWDKESISALIGKMWQGDGCVSLKNQQIFYATSSRQLSYDMQYLLLRLGIISTIHTKKFKYRGEYKIGYTINITHRDNIKKFTETAGKYLIGKKISDLKILLNKSKNVSIYAARGTKDIIPTEIMNKIRQIMEFKNISVSKISQMTGLSSRLFSYDNRKKGYLRSIIKKIGQTLNSRDIINLADGDLYWDEIVSIKKVGKEMTYDLTLPPHHNFVANNFIVHNSHAASYGQVAYQTAYLKANYPAEYMTAVLTAESGDVDKVSEMMAECKKMGFQVLPPDINESFSDFTVVKEETSGVVMPPSPKASAGQGKIRFGLHSIKNFGEEIGKAIIHERKKNGPYKSLTNFLERVRHKNLNKKSLEALVMSGAMDAFGERGVLLANMESILLYNKELSKSDGSQTSLFGGIAEAALPALRLKETEPASQDTKLSWEKELLGLYISGHPLDKCRNILDKSNMNIKKIKDEFSNGMTVSIIGLIEEVKPIMTKKNERMAFVKISDFTGSIESVVFPKTMEENKNHLEVNKCLLLTGRISLRNGEKSLIIEKIKAV</sequence>
<evidence type="ECO:0000256" key="10">
    <source>
        <dbReference type="ARBA" id="ARBA00049244"/>
    </source>
</evidence>
<dbReference type="InterPro" id="IPR004365">
    <property type="entry name" value="NA-bd_OB_tRNA"/>
</dbReference>
<dbReference type="GO" id="GO:0003887">
    <property type="term" value="F:DNA-directed DNA polymerase activity"/>
    <property type="evidence" value="ECO:0007669"/>
    <property type="project" value="UniProtKB-KW"/>
</dbReference>
<keyword evidence="8" id="KW-0239">DNA-directed DNA polymerase</keyword>